<dbReference type="InterPro" id="IPR036873">
    <property type="entry name" value="Rhodanese-like_dom_sf"/>
</dbReference>
<dbReference type="eggNOG" id="KOG1530">
    <property type="taxonomic scope" value="Eukaryota"/>
</dbReference>
<sequence length="105" mass="11785">RWFSGAADRNVDVSYEDLEALIQSRDIQLIDVREPSELIEFGKIPGSVNIPLGQLQSALEMSDRDFKALFSAKKPKMEDENVVFHCMIGGRSLKAVQLAEKLGYN</sequence>
<evidence type="ECO:0000259" key="2">
    <source>
        <dbReference type="PROSITE" id="PS50206"/>
    </source>
</evidence>
<dbReference type="STRING" id="126957.T1IZR4"/>
<dbReference type="PhylomeDB" id="T1IZR4"/>
<name>T1IZR4_STRMM</name>
<feature type="active site" description="Cysteine persulfide intermediate" evidence="1">
    <location>
        <position position="86"/>
    </location>
</feature>
<dbReference type="PANTHER" id="PTHR45544:SF1">
    <property type="entry name" value="THIOSULFATE:GLUTATHIONE SULFURTRANSFERASE"/>
    <property type="match status" value="1"/>
</dbReference>
<proteinExistence type="predicted"/>
<dbReference type="SUPFAM" id="SSF52821">
    <property type="entry name" value="Rhodanese/Cell cycle control phosphatase"/>
    <property type="match status" value="1"/>
</dbReference>
<dbReference type="GO" id="GO:0070221">
    <property type="term" value="P:sulfide oxidation, using sulfide:quinone oxidoreductase"/>
    <property type="evidence" value="ECO:0007669"/>
    <property type="project" value="InterPro"/>
</dbReference>
<reference evidence="4" key="1">
    <citation type="submission" date="2011-05" db="EMBL/GenBank/DDBJ databases">
        <authorList>
            <person name="Richards S.R."/>
            <person name="Qu J."/>
            <person name="Jiang H."/>
            <person name="Jhangiani S.N."/>
            <person name="Agravi P."/>
            <person name="Goodspeed R."/>
            <person name="Gross S."/>
            <person name="Mandapat C."/>
            <person name="Jackson L."/>
            <person name="Mathew T."/>
            <person name="Pu L."/>
            <person name="Thornton R."/>
            <person name="Saada N."/>
            <person name="Wilczek-Boney K.B."/>
            <person name="Lee S."/>
            <person name="Kovar C."/>
            <person name="Wu Y."/>
            <person name="Scherer S.E."/>
            <person name="Worley K.C."/>
            <person name="Muzny D.M."/>
            <person name="Gibbs R."/>
        </authorList>
    </citation>
    <scope>NUCLEOTIDE SEQUENCE</scope>
    <source>
        <strain evidence="4">Brora</strain>
    </source>
</reference>
<dbReference type="SMART" id="SM00450">
    <property type="entry name" value="RHOD"/>
    <property type="match status" value="1"/>
</dbReference>
<dbReference type="Gene3D" id="3.40.250.10">
    <property type="entry name" value="Rhodanese-like domain"/>
    <property type="match status" value="1"/>
</dbReference>
<dbReference type="GO" id="GO:0005737">
    <property type="term" value="C:cytoplasm"/>
    <property type="evidence" value="ECO:0007669"/>
    <property type="project" value="TreeGrafter"/>
</dbReference>
<organism evidence="3 4">
    <name type="scientific">Strigamia maritima</name>
    <name type="common">European centipede</name>
    <name type="synonym">Geophilus maritimus</name>
    <dbReference type="NCBI Taxonomy" id="126957"/>
    <lineage>
        <taxon>Eukaryota</taxon>
        <taxon>Metazoa</taxon>
        <taxon>Ecdysozoa</taxon>
        <taxon>Arthropoda</taxon>
        <taxon>Myriapoda</taxon>
        <taxon>Chilopoda</taxon>
        <taxon>Pleurostigmophora</taxon>
        <taxon>Geophilomorpha</taxon>
        <taxon>Linotaeniidae</taxon>
        <taxon>Strigamia</taxon>
    </lineage>
</organism>
<dbReference type="GO" id="GO:0050337">
    <property type="term" value="F:thiosulfate-thiol sulfurtransferase activity"/>
    <property type="evidence" value="ECO:0007669"/>
    <property type="project" value="InterPro"/>
</dbReference>
<dbReference type="Pfam" id="PF00581">
    <property type="entry name" value="Rhodanese"/>
    <property type="match status" value="1"/>
</dbReference>
<evidence type="ECO:0000313" key="4">
    <source>
        <dbReference type="Proteomes" id="UP000014500"/>
    </source>
</evidence>
<reference evidence="3" key="2">
    <citation type="submission" date="2015-02" db="UniProtKB">
        <authorList>
            <consortium name="EnsemblMetazoa"/>
        </authorList>
    </citation>
    <scope>IDENTIFICATION</scope>
</reference>
<dbReference type="PROSITE" id="PS50206">
    <property type="entry name" value="RHODANESE_3"/>
    <property type="match status" value="1"/>
</dbReference>
<accession>T1IZR4</accession>
<dbReference type="InterPro" id="IPR042457">
    <property type="entry name" value="TSTD1_mml"/>
</dbReference>
<dbReference type="Proteomes" id="UP000014500">
    <property type="component" value="Unassembled WGS sequence"/>
</dbReference>
<evidence type="ECO:0000256" key="1">
    <source>
        <dbReference type="PIRSR" id="PIRSR642457-1"/>
    </source>
</evidence>
<dbReference type="EnsemblMetazoa" id="SMAR006749-RA">
    <property type="protein sequence ID" value="SMAR006749-PA"/>
    <property type="gene ID" value="SMAR006749"/>
</dbReference>
<dbReference type="OMA" id="FFCQMGR"/>
<dbReference type="PANTHER" id="PTHR45544">
    <property type="entry name" value="THIOSULFATE:GLUTATHIONE SULFURTRANSFERASE"/>
    <property type="match status" value="1"/>
</dbReference>
<dbReference type="HOGENOM" id="CLU_089574_0_2_1"/>
<feature type="domain" description="Rhodanese" evidence="2">
    <location>
        <begin position="23"/>
        <end position="104"/>
    </location>
</feature>
<dbReference type="EMBL" id="JH431723">
    <property type="status" value="NOT_ANNOTATED_CDS"/>
    <property type="molecule type" value="Genomic_DNA"/>
</dbReference>
<evidence type="ECO:0000313" key="3">
    <source>
        <dbReference type="EnsemblMetazoa" id="SMAR006749-PA"/>
    </source>
</evidence>
<dbReference type="InterPro" id="IPR001763">
    <property type="entry name" value="Rhodanese-like_dom"/>
</dbReference>
<keyword evidence="4" id="KW-1185">Reference proteome</keyword>
<dbReference type="AlphaFoldDB" id="T1IZR4"/>
<protein>
    <recommendedName>
        <fullName evidence="2">Rhodanese domain-containing protein</fullName>
    </recommendedName>
</protein>